<gene>
    <name evidence="1" type="ORF">CINCED_3A013963</name>
</gene>
<evidence type="ECO:0000313" key="1">
    <source>
        <dbReference type="EMBL" id="VVC46438.1"/>
    </source>
</evidence>
<feature type="non-terminal residue" evidence="1">
    <location>
        <position position="54"/>
    </location>
</feature>
<dbReference type="AlphaFoldDB" id="A0A5E4NN87"/>
<sequence length="54" mass="6114">MNESNCDEKFNPDDYRDALKRYPLENSKDRVGLARAGGSGFLPGPLQYYSSWAL</sequence>
<name>A0A5E4NN87_9HEMI</name>
<dbReference type="EMBL" id="CABPRJ010002514">
    <property type="protein sequence ID" value="VVC46438.1"/>
    <property type="molecule type" value="Genomic_DNA"/>
</dbReference>
<reference evidence="1 2" key="1">
    <citation type="submission" date="2019-08" db="EMBL/GenBank/DDBJ databases">
        <authorList>
            <person name="Alioto T."/>
            <person name="Alioto T."/>
            <person name="Gomez Garrido J."/>
        </authorList>
    </citation>
    <scope>NUCLEOTIDE SEQUENCE [LARGE SCALE GENOMIC DNA]</scope>
</reference>
<proteinExistence type="predicted"/>
<organism evidence="1 2">
    <name type="scientific">Cinara cedri</name>
    <dbReference type="NCBI Taxonomy" id="506608"/>
    <lineage>
        <taxon>Eukaryota</taxon>
        <taxon>Metazoa</taxon>
        <taxon>Ecdysozoa</taxon>
        <taxon>Arthropoda</taxon>
        <taxon>Hexapoda</taxon>
        <taxon>Insecta</taxon>
        <taxon>Pterygota</taxon>
        <taxon>Neoptera</taxon>
        <taxon>Paraneoptera</taxon>
        <taxon>Hemiptera</taxon>
        <taxon>Sternorrhyncha</taxon>
        <taxon>Aphidomorpha</taxon>
        <taxon>Aphidoidea</taxon>
        <taxon>Aphididae</taxon>
        <taxon>Lachninae</taxon>
        <taxon>Cinara</taxon>
    </lineage>
</organism>
<evidence type="ECO:0000313" key="2">
    <source>
        <dbReference type="Proteomes" id="UP000325440"/>
    </source>
</evidence>
<protein>
    <submittedName>
        <fullName evidence="1">Uncharacterized protein</fullName>
    </submittedName>
</protein>
<dbReference type="Proteomes" id="UP000325440">
    <property type="component" value="Unassembled WGS sequence"/>
</dbReference>
<keyword evidence="2" id="KW-1185">Reference proteome</keyword>
<accession>A0A5E4NN87</accession>